<dbReference type="Proteomes" id="UP000008914">
    <property type="component" value="Chromosome"/>
</dbReference>
<evidence type="ECO:0000313" key="8">
    <source>
        <dbReference type="Proteomes" id="UP000008914"/>
    </source>
</evidence>
<keyword evidence="4 6" id="KW-1133">Transmembrane helix</keyword>
<keyword evidence="5 6" id="KW-0472">Membrane</keyword>
<dbReference type="InterPro" id="IPR012506">
    <property type="entry name" value="TMEM86B-like"/>
</dbReference>
<feature type="transmembrane region" description="Helical" evidence="6">
    <location>
        <begin position="27"/>
        <end position="47"/>
    </location>
</feature>
<evidence type="ECO:0000256" key="3">
    <source>
        <dbReference type="ARBA" id="ARBA00022692"/>
    </source>
</evidence>
<protein>
    <submittedName>
        <fullName evidence="7">YhhN family protein</fullName>
    </submittedName>
</protein>
<dbReference type="RefSeq" id="WP_013494368.1">
    <property type="nucleotide sequence ID" value="NC_014830.1"/>
</dbReference>
<feature type="transmembrane region" description="Helical" evidence="6">
    <location>
        <begin position="140"/>
        <end position="170"/>
    </location>
</feature>
<evidence type="ECO:0000256" key="6">
    <source>
        <dbReference type="SAM" id="Phobius"/>
    </source>
</evidence>
<keyword evidence="8" id="KW-1185">Reference proteome</keyword>
<evidence type="ECO:0000256" key="5">
    <source>
        <dbReference type="ARBA" id="ARBA00023136"/>
    </source>
</evidence>
<gene>
    <name evidence="7" type="ordered locus">Intca_3588</name>
</gene>
<evidence type="ECO:0000256" key="2">
    <source>
        <dbReference type="ARBA" id="ARBA00007375"/>
    </source>
</evidence>
<name>E6S6P4_INTC7</name>
<dbReference type="EMBL" id="CP002343">
    <property type="protein sequence ID" value="ADU50061.1"/>
    <property type="molecule type" value="Genomic_DNA"/>
</dbReference>
<comment type="subcellular location">
    <subcellularLocation>
        <location evidence="1">Membrane</location>
        <topology evidence="1">Multi-pass membrane protein</topology>
    </subcellularLocation>
</comment>
<dbReference type="Pfam" id="PF07947">
    <property type="entry name" value="YhhN"/>
    <property type="match status" value="1"/>
</dbReference>
<evidence type="ECO:0000256" key="1">
    <source>
        <dbReference type="ARBA" id="ARBA00004141"/>
    </source>
</evidence>
<dbReference type="GO" id="GO:0016787">
    <property type="term" value="F:hydrolase activity"/>
    <property type="evidence" value="ECO:0007669"/>
    <property type="project" value="TreeGrafter"/>
</dbReference>
<dbReference type="PANTHER" id="PTHR31885:SF6">
    <property type="entry name" value="GH04784P"/>
    <property type="match status" value="1"/>
</dbReference>
<feature type="transmembrane region" description="Helical" evidence="6">
    <location>
        <begin position="190"/>
        <end position="210"/>
    </location>
</feature>
<proteinExistence type="inferred from homology"/>
<reference evidence="7 8" key="1">
    <citation type="journal article" date="2010" name="Stand. Genomic Sci.">
        <title>Complete genome sequence of Intrasporangium calvum type strain (7 KIP).</title>
        <authorList>
            <person name="Del Rio T.G."/>
            <person name="Chertkov O."/>
            <person name="Yasawong M."/>
            <person name="Lucas S."/>
            <person name="Deshpande S."/>
            <person name="Cheng J.F."/>
            <person name="Detter C."/>
            <person name="Tapia R."/>
            <person name="Han C."/>
            <person name="Goodwin L."/>
            <person name="Pitluck S."/>
            <person name="Liolios K."/>
            <person name="Ivanova N."/>
            <person name="Mavromatis K."/>
            <person name="Pati A."/>
            <person name="Chen A."/>
            <person name="Palaniappan K."/>
            <person name="Land M."/>
            <person name="Hauser L."/>
            <person name="Chang Y.J."/>
            <person name="Jeffries C.D."/>
            <person name="Rohde M."/>
            <person name="Pukall R."/>
            <person name="Sikorski J."/>
            <person name="Goker M."/>
            <person name="Woyke T."/>
            <person name="Bristow J."/>
            <person name="Eisen J.A."/>
            <person name="Markowitz V."/>
            <person name="Hugenholtz P."/>
            <person name="Kyrpides N.C."/>
            <person name="Klenk H.P."/>
            <person name="Lapidus A."/>
        </authorList>
    </citation>
    <scope>NUCLEOTIDE SEQUENCE [LARGE SCALE GENOMIC DNA]</scope>
    <source>
        <strain evidence="8">ATCC 23552 / DSM 43043 / JCM 3097 / NBRC 12989 / 7 KIP</strain>
    </source>
</reference>
<feature type="transmembrane region" description="Helical" evidence="6">
    <location>
        <begin position="54"/>
        <end position="75"/>
    </location>
</feature>
<sequence>MRPAAAALLVVSGIHLGAQLVEPDSVVAAVTQVLLMPALAGLLVSAVRSTRPRLVRLTLVALGFSWLGDTLPRLASGDAAFLLMLGGFLLAQLTYALAFLPWWRASIVRRRPILLLPYAAGLARVVAASHARAGSLLVPLVCYALALGTMAVLATGLGWVAGLGGALFVLSDALIALRSFAETALPAHGFWVMLTYLTGQTLLVEAVIRVQRARSPWRR</sequence>
<dbReference type="STRING" id="710696.Intca_3588"/>
<evidence type="ECO:0000313" key="7">
    <source>
        <dbReference type="EMBL" id="ADU50061.1"/>
    </source>
</evidence>
<evidence type="ECO:0000256" key="4">
    <source>
        <dbReference type="ARBA" id="ARBA00022989"/>
    </source>
</evidence>
<comment type="similarity">
    <text evidence="2">Belongs to the TMEM86 family.</text>
</comment>
<dbReference type="PANTHER" id="PTHR31885">
    <property type="entry name" value="GH04784P"/>
    <property type="match status" value="1"/>
</dbReference>
<feature type="transmembrane region" description="Helical" evidence="6">
    <location>
        <begin position="81"/>
        <end position="103"/>
    </location>
</feature>
<organism evidence="7 8">
    <name type="scientific">Intrasporangium calvum (strain ATCC 23552 / DSM 43043 / JCM 3097 / NBRC 12989 / NCIMB 10167 / NRRL B-3866 / 7 KIP)</name>
    <dbReference type="NCBI Taxonomy" id="710696"/>
    <lineage>
        <taxon>Bacteria</taxon>
        <taxon>Bacillati</taxon>
        <taxon>Actinomycetota</taxon>
        <taxon>Actinomycetes</taxon>
        <taxon>Micrococcales</taxon>
        <taxon>Intrasporangiaceae</taxon>
        <taxon>Intrasporangium</taxon>
    </lineage>
</organism>
<dbReference type="eggNOG" id="COG3714">
    <property type="taxonomic scope" value="Bacteria"/>
</dbReference>
<dbReference type="KEGG" id="ica:Intca_3588"/>
<accession>E6S6P4</accession>
<dbReference type="HOGENOM" id="CLU_079086_5_0_11"/>
<keyword evidence="3 6" id="KW-0812">Transmembrane</keyword>
<dbReference type="GO" id="GO:0016020">
    <property type="term" value="C:membrane"/>
    <property type="evidence" value="ECO:0007669"/>
    <property type="project" value="UniProtKB-SubCell"/>
</dbReference>
<dbReference type="OrthoDB" id="4227931at2"/>
<dbReference type="AlphaFoldDB" id="E6S6P4"/>